<dbReference type="InterPro" id="IPR013087">
    <property type="entry name" value="Znf_C2H2_type"/>
</dbReference>
<dbReference type="FunFam" id="3.30.160.60:FF:000097">
    <property type="entry name" value="Zinc finger protein"/>
    <property type="match status" value="1"/>
</dbReference>
<dbReference type="PANTHER" id="PTHR16515">
    <property type="entry name" value="PR DOMAIN ZINC FINGER PROTEIN"/>
    <property type="match status" value="1"/>
</dbReference>
<dbReference type="InterPro" id="IPR050331">
    <property type="entry name" value="Zinc_finger"/>
</dbReference>
<feature type="compositionally biased region" description="Basic residues" evidence="13">
    <location>
        <begin position="155"/>
        <end position="165"/>
    </location>
</feature>
<evidence type="ECO:0000256" key="12">
    <source>
        <dbReference type="PROSITE-ProRule" id="PRU00042"/>
    </source>
</evidence>
<evidence type="ECO:0000256" key="8">
    <source>
        <dbReference type="ARBA" id="ARBA00023125"/>
    </source>
</evidence>
<feature type="domain" description="C2H2-type" evidence="14">
    <location>
        <begin position="212"/>
        <end position="239"/>
    </location>
</feature>
<sequence>MEMSAMQCFRECFEERFHAFVGEICGIFETIVAKYEDEIARQRRLLDYILKPEVKLHRMDLPKQLVCNEEQVPAEPKDSSPDQEDAELPQIKEEQVDLCISQEAEQLALKEETDDALILNPTCEESDQQLFPHRPPAPEAADHDGGDEPGSSTSKSKKRSHKANKCHSTLSKVSPNTCKFKTGFKCVTCGDAFKQKSQLNKHLRVHTGERRNSCKTCGRSFACNSDLLIHTRRHTGEKPYPCATCGKRFIDMSSLKTHMSVHTGEKPYSCKICGKHFRLGILYKVHMRTHSGERPYHCKTCGKSFGHVSNFKRHTVIHTDKRPYPCSTCGSAFRLKSELTAHVRDVHHGVQPVPVTSVGKYTVMMLNLPAV</sequence>
<keyword evidence="3" id="KW-0479">Metal-binding</keyword>
<dbReference type="GO" id="GO:0010468">
    <property type="term" value="P:regulation of gene expression"/>
    <property type="evidence" value="ECO:0007669"/>
    <property type="project" value="TreeGrafter"/>
</dbReference>
<feature type="domain" description="C2H2-type" evidence="14">
    <location>
        <begin position="268"/>
        <end position="295"/>
    </location>
</feature>
<keyword evidence="7" id="KW-0805">Transcription regulation</keyword>
<dbReference type="FunFam" id="3.30.160.60:FF:000446">
    <property type="entry name" value="Zinc finger protein"/>
    <property type="match status" value="1"/>
</dbReference>
<evidence type="ECO:0000256" key="3">
    <source>
        <dbReference type="ARBA" id="ARBA00022723"/>
    </source>
</evidence>
<feature type="domain" description="C2H2-type" evidence="14">
    <location>
        <begin position="184"/>
        <end position="211"/>
    </location>
</feature>
<feature type="domain" description="C2H2-type" evidence="14">
    <location>
        <begin position="324"/>
        <end position="352"/>
    </location>
</feature>
<dbReference type="Pfam" id="PF00096">
    <property type="entry name" value="zf-C2H2"/>
    <property type="match status" value="5"/>
</dbReference>
<dbReference type="FunFam" id="3.30.160.60:FF:000912">
    <property type="entry name" value="Zinc finger protein 660"/>
    <property type="match status" value="1"/>
</dbReference>
<keyword evidence="5 12" id="KW-0863">Zinc-finger</keyword>
<keyword evidence="8" id="KW-0238">DNA-binding</keyword>
<dbReference type="FunFam" id="3.30.160.60:FF:000358">
    <property type="entry name" value="zinc finger protein 24"/>
    <property type="match status" value="1"/>
</dbReference>
<evidence type="ECO:0000256" key="5">
    <source>
        <dbReference type="ARBA" id="ARBA00022771"/>
    </source>
</evidence>
<feature type="domain" description="C2H2-type" evidence="14">
    <location>
        <begin position="296"/>
        <end position="323"/>
    </location>
</feature>
<proteinExistence type="predicted"/>
<dbReference type="Gene3D" id="3.30.160.60">
    <property type="entry name" value="Classic Zinc Finger"/>
    <property type="match status" value="6"/>
</dbReference>
<dbReference type="Proteomes" id="UP000438429">
    <property type="component" value="Unassembled WGS sequence"/>
</dbReference>
<evidence type="ECO:0000313" key="15">
    <source>
        <dbReference type="EMBL" id="KAF0034182.1"/>
    </source>
</evidence>
<name>A0A6A4SVS3_SCOMX</name>
<dbReference type="GO" id="GO:0005634">
    <property type="term" value="C:nucleus"/>
    <property type="evidence" value="ECO:0007669"/>
    <property type="project" value="UniProtKB-SubCell"/>
</dbReference>
<evidence type="ECO:0000256" key="11">
    <source>
        <dbReference type="ARBA" id="ARBA00068876"/>
    </source>
</evidence>
<gene>
    <name evidence="15" type="ORF">F2P81_014248</name>
</gene>
<evidence type="ECO:0000256" key="9">
    <source>
        <dbReference type="ARBA" id="ARBA00023163"/>
    </source>
</evidence>
<dbReference type="PANTHER" id="PTHR16515:SF49">
    <property type="entry name" value="GASTRULA ZINC FINGER PROTEIN XLCGF49.1-LIKE-RELATED"/>
    <property type="match status" value="1"/>
</dbReference>
<dbReference type="FunFam" id="3.30.160.60:FF:000145">
    <property type="entry name" value="Zinc finger protein 574"/>
    <property type="match status" value="1"/>
</dbReference>
<evidence type="ECO:0000313" key="16">
    <source>
        <dbReference type="Proteomes" id="UP000438429"/>
    </source>
</evidence>
<organism evidence="15 16">
    <name type="scientific">Scophthalmus maximus</name>
    <name type="common">Turbot</name>
    <name type="synonym">Psetta maxima</name>
    <dbReference type="NCBI Taxonomy" id="52904"/>
    <lineage>
        <taxon>Eukaryota</taxon>
        <taxon>Metazoa</taxon>
        <taxon>Chordata</taxon>
        <taxon>Craniata</taxon>
        <taxon>Vertebrata</taxon>
        <taxon>Euteleostomi</taxon>
        <taxon>Actinopterygii</taxon>
        <taxon>Neopterygii</taxon>
        <taxon>Teleostei</taxon>
        <taxon>Neoteleostei</taxon>
        <taxon>Acanthomorphata</taxon>
        <taxon>Carangaria</taxon>
        <taxon>Pleuronectiformes</taxon>
        <taxon>Pleuronectoidei</taxon>
        <taxon>Scophthalmidae</taxon>
        <taxon>Scophthalmus</taxon>
    </lineage>
</organism>
<evidence type="ECO:0000256" key="13">
    <source>
        <dbReference type="SAM" id="MobiDB-lite"/>
    </source>
</evidence>
<reference evidence="15 16" key="1">
    <citation type="submission" date="2019-06" db="EMBL/GenBank/DDBJ databases">
        <title>Draft genomes of female and male turbot (Scophthalmus maximus).</title>
        <authorList>
            <person name="Xu H."/>
            <person name="Xu X.-W."/>
            <person name="Shao C."/>
            <person name="Chen S."/>
        </authorList>
    </citation>
    <scope>NUCLEOTIDE SEQUENCE [LARGE SCALE GENOMIC DNA]</scope>
    <source>
        <strain evidence="15">Ysfricsl-2016a</strain>
        <tissue evidence="15">Blood</tissue>
    </source>
</reference>
<comment type="subcellular location">
    <subcellularLocation>
        <location evidence="2">Nucleus</location>
    </subcellularLocation>
</comment>
<dbReference type="PROSITE" id="PS50157">
    <property type="entry name" value="ZINC_FINGER_C2H2_2"/>
    <property type="match status" value="6"/>
</dbReference>
<dbReference type="AlphaFoldDB" id="A0A6A4SVS3"/>
<dbReference type="PROSITE" id="PS00028">
    <property type="entry name" value="ZINC_FINGER_C2H2_1"/>
    <property type="match status" value="6"/>
</dbReference>
<comment type="function">
    <text evidence="1">May be involved in transcriptional regulation.</text>
</comment>
<feature type="domain" description="C2H2-type" evidence="14">
    <location>
        <begin position="240"/>
        <end position="267"/>
    </location>
</feature>
<evidence type="ECO:0000256" key="4">
    <source>
        <dbReference type="ARBA" id="ARBA00022737"/>
    </source>
</evidence>
<evidence type="ECO:0000259" key="14">
    <source>
        <dbReference type="PROSITE" id="PS50157"/>
    </source>
</evidence>
<dbReference type="SUPFAM" id="SSF57667">
    <property type="entry name" value="beta-beta-alpha zinc fingers"/>
    <property type="match status" value="4"/>
</dbReference>
<evidence type="ECO:0000256" key="6">
    <source>
        <dbReference type="ARBA" id="ARBA00022833"/>
    </source>
</evidence>
<comment type="caution">
    <text evidence="15">The sequence shown here is derived from an EMBL/GenBank/DDBJ whole genome shotgun (WGS) entry which is preliminary data.</text>
</comment>
<evidence type="ECO:0000256" key="7">
    <source>
        <dbReference type="ARBA" id="ARBA00023015"/>
    </source>
</evidence>
<evidence type="ECO:0000256" key="2">
    <source>
        <dbReference type="ARBA" id="ARBA00004123"/>
    </source>
</evidence>
<evidence type="ECO:0000256" key="10">
    <source>
        <dbReference type="ARBA" id="ARBA00023242"/>
    </source>
</evidence>
<dbReference type="GO" id="GO:0008270">
    <property type="term" value="F:zinc ion binding"/>
    <property type="evidence" value="ECO:0007669"/>
    <property type="project" value="UniProtKB-KW"/>
</dbReference>
<accession>A0A6A4SVS3</accession>
<protein>
    <recommendedName>
        <fullName evidence="11">Zinc finger protein 865</fullName>
    </recommendedName>
</protein>
<keyword evidence="10" id="KW-0539">Nucleus</keyword>
<keyword evidence="9" id="KW-0804">Transcription</keyword>
<evidence type="ECO:0000256" key="1">
    <source>
        <dbReference type="ARBA" id="ARBA00003767"/>
    </source>
</evidence>
<feature type="region of interest" description="Disordered" evidence="13">
    <location>
        <begin position="126"/>
        <end position="169"/>
    </location>
</feature>
<dbReference type="EMBL" id="VEVO01000012">
    <property type="protein sequence ID" value="KAF0034182.1"/>
    <property type="molecule type" value="Genomic_DNA"/>
</dbReference>
<dbReference type="FunFam" id="3.30.160.60:FF:000100">
    <property type="entry name" value="Zinc finger 45-like"/>
    <property type="match status" value="1"/>
</dbReference>
<keyword evidence="4" id="KW-0677">Repeat</keyword>
<dbReference type="SMART" id="SM00355">
    <property type="entry name" value="ZnF_C2H2"/>
    <property type="match status" value="6"/>
</dbReference>
<dbReference type="InterPro" id="IPR036236">
    <property type="entry name" value="Znf_C2H2_sf"/>
</dbReference>
<dbReference type="GO" id="GO:0003677">
    <property type="term" value="F:DNA binding"/>
    <property type="evidence" value="ECO:0007669"/>
    <property type="project" value="UniProtKB-KW"/>
</dbReference>
<keyword evidence="6" id="KW-0862">Zinc</keyword>